<keyword evidence="3" id="KW-0444">Lipid biosynthesis</keyword>
<comment type="similarity">
    <text evidence="2">Belongs to the CDP-alcohol phosphatidyltransferase class-I family.</text>
</comment>
<dbReference type="InterPro" id="IPR043130">
    <property type="entry name" value="CDP-OH_PTrfase_TM_dom"/>
</dbReference>
<evidence type="ECO:0000256" key="10">
    <source>
        <dbReference type="ARBA" id="ARBA00023136"/>
    </source>
</evidence>
<evidence type="ECO:0000256" key="4">
    <source>
        <dbReference type="ARBA" id="ARBA00022679"/>
    </source>
</evidence>
<protein>
    <recommendedName>
        <fullName evidence="13">cardiolipin synthase (CMP-forming)</fullName>
        <ecNumber evidence="13">2.7.8.41</ecNumber>
    </recommendedName>
</protein>
<dbReference type="GO" id="GO:0032049">
    <property type="term" value="P:cardiolipin biosynthetic process"/>
    <property type="evidence" value="ECO:0000318"/>
    <property type="project" value="GO_Central"/>
</dbReference>
<evidence type="ECO:0000256" key="12">
    <source>
        <dbReference type="ARBA" id="ARBA00023264"/>
    </source>
</evidence>
<dbReference type="EC" id="2.7.8.41" evidence="13"/>
<keyword evidence="5 15" id="KW-0812">Transmembrane</keyword>
<dbReference type="FunCoup" id="E9FX70">
    <property type="interactions" value="1173"/>
</dbReference>
<dbReference type="FunFam" id="1.20.120.1760:FF:000005">
    <property type="entry name" value="Cardiolipin synthase 1"/>
    <property type="match status" value="1"/>
</dbReference>
<dbReference type="AlphaFoldDB" id="E9FX70"/>
<dbReference type="InterPro" id="IPR000462">
    <property type="entry name" value="CDP-OH_P_trans"/>
</dbReference>
<evidence type="ECO:0000256" key="6">
    <source>
        <dbReference type="ARBA" id="ARBA00022792"/>
    </source>
</evidence>
<feature type="transmembrane region" description="Helical" evidence="15">
    <location>
        <begin position="183"/>
        <end position="205"/>
    </location>
</feature>
<evidence type="ECO:0000313" key="17">
    <source>
        <dbReference type="Proteomes" id="UP000000305"/>
    </source>
</evidence>
<evidence type="ECO:0000256" key="9">
    <source>
        <dbReference type="ARBA" id="ARBA00023128"/>
    </source>
</evidence>
<keyword evidence="4" id="KW-0808">Transferase</keyword>
<evidence type="ECO:0000256" key="1">
    <source>
        <dbReference type="ARBA" id="ARBA00004448"/>
    </source>
</evidence>
<evidence type="ECO:0000256" key="14">
    <source>
        <dbReference type="ARBA" id="ARBA00047433"/>
    </source>
</evidence>
<dbReference type="EMBL" id="GL732526">
    <property type="protein sequence ID" value="EFX88319.1"/>
    <property type="molecule type" value="Genomic_DNA"/>
</dbReference>
<dbReference type="OMA" id="KRFNMAS"/>
<accession>E9FX70</accession>
<dbReference type="InterPro" id="IPR050324">
    <property type="entry name" value="CDP-alcohol_PTase-I"/>
</dbReference>
<gene>
    <name evidence="16" type="ORF">DAPPUDRAFT_42520</name>
</gene>
<keyword evidence="12" id="KW-1208">Phospholipid metabolism</keyword>
<keyword evidence="11" id="KW-0594">Phospholipid biosynthesis</keyword>
<dbReference type="InParanoid" id="E9FX70"/>
<comment type="catalytic activity">
    <reaction evidence="14">
        <text>a CDP-1,2-diacyl-sn-glycerol + a 1,2-diacyl-sn-glycero-3-phospho-(1'-sn-glycerol) = a cardiolipin + CMP + H(+)</text>
        <dbReference type="Rhea" id="RHEA:32931"/>
        <dbReference type="ChEBI" id="CHEBI:15378"/>
        <dbReference type="ChEBI" id="CHEBI:58332"/>
        <dbReference type="ChEBI" id="CHEBI:60377"/>
        <dbReference type="ChEBI" id="CHEBI:62237"/>
        <dbReference type="ChEBI" id="CHEBI:64716"/>
        <dbReference type="EC" id="2.7.8.41"/>
    </reaction>
</comment>
<evidence type="ECO:0000256" key="3">
    <source>
        <dbReference type="ARBA" id="ARBA00022516"/>
    </source>
</evidence>
<name>E9FX70_DAPPU</name>
<keyword evidence="17" id="KW-1185">Reference proteome</keyword>
<dbReference type="GO" id="GO:0005743">
    <property type="term" value="C:mitochondrial inner membrane"/>
    <property type="evidence" value="ECO:0007669"/>
    <property type="project" value="UniProtKB-SubCell"/>
</dbReference>
<evidence type="ECO:0000256" key="2">
    <source>
        <dbReference type="ARBA" id="ARBA00010441"/>
    </source>
</evidence>
<keyword evidence="10 15" id="KW-0472">Membrane</keyword>
<dbReference type="InterPro" id="IPR004570">
    <property type="entry name" value="Phosphatidylglycerol_P_synth"/>
</dbReference>
<feature type="transmembrane region" description="Helical" evidence="15">
    <location>
        <begin position="21"/>
        <end position="44"/>
    </location>
</feature>
<dbReference type="KEGG" id="dpx:DAPPUDRAFT_42520"/>
<dbReference type="HOGENOM" id="CLU_051314_0_2_1"/>
<feature type="transmembrane region" description="Helical" evidence="15">
    <location>
        <begin position="90"/>
        <end position="107"/>
    </location>
</feature>
<organism evidence="16 17">
    <name type="scientific">Daphnia pulex</name>
    <name type="common">Water flea</name>
    <dbReference type="NCBI Taxonomy" id="6669"/>
    <lineage>
        <taxon>Eukaryota</taxon>
        <taxon>Metazoa</taxon>
        <taxon>Ecdysozoa</taxon>
        <taxon>Arthropoda</taxon>
        <taxon>Crustacea</taxon>
        <taxon>Branchiopoda</taxon>
        <taxon>Diplostraca</taxon>
        <taxon>Cladocera</taxon>
        <taxon>Anomopoda</taxon>
        <taxon>Daphniidae</taxon>
        <taxon>Daphnia</taxon>
    </lineage>
</organism>
<keyword evidence="6" id="KW-0999">Mitochondrion inner membrane</keyword>
<evidence type="ECO:0000256" key="13">
    <source>
        <dbReference type="ARBA" id="ARBA00039001"/>
    </source>
</evidence>
<dbReference type="GO" id="GO:0005739">
    <property type="term" value="C:mitochondrion"/>
    <property type="evidence" value="ECO:0000318"/>
    <property type="project" value="GO_Central"/>
</dbReference>
<dbReference type="OrthoDB" id="10020554at2759"/>
<dbReference type="Gene3D" id="1.20.120.1760">
    <property type="match status" value="1"/>
</dbReference>
<dbReference type="Pfam" id="PF01066">
    <property type="entry name" value="CDP-OH_P_transf"/>
    <property type="match status" value="1"/>
</dbReference>
<sequence length="218" mass="24077">MSFKNFCTQNVPEKKDQTENILTVPNVLTVGRMVMCPFLGYLVIQNDYSMAFNLFVVAGITDLLDGWIARTFPSQASLAGSFLDPLADKLLLGTLFISLTYSGLIPLPLTLLIVARDALLVAAGFYIRYISLEQPRTLSRYFDPSLATAQLAPTNISKFNTAIQLLLVASSLAVPAFNLDESVLPFLWYVTGTTTVLSGLSYVFAKNTYRIITRSRVK</sequence>
<evidence type="ECO:0000256" key="7">
    <source>
        <dbReference type="ARBA" id="ARBA00022989"/>
    </source>
</evidence>
<feature type="transmembrane region" description="Helical" evidence="15">
    <location>
        <begin position="159"/>
        <end position="177"/>
    </location>
</feature>
<dbReference type="STRING" id="6669.E9FX70"/>
<dbReference type="Proteomes" id="UP000000305">
    <property type="component" value="Unassembled WGS sequence"/>
</dbReference>
<dbReference type="PANTHER" id="PTHR14269:SF60">
    <property type="entry name" value="CARDIOLIPIN SYNTHASE (CMP-FORMING)"/>
    <property type="match status" value="1"/>
</dbReference>
<dbReference type="PIRSF" id="PIRSF000847">
    <property type="entry name" value="Phos_ph_gly_syn"/>
    <property type="match status" value="1"/>
</dbReference>
<comment type="subcellular location">
    <subcellularLocation>
        <location evidence="1">Mitochondrion inner membrane</location>
        <topology evidence="1">Multi-pass membrane protein</topology>
    </subcellularLocation>
</comment>
<reference evidence="16 17" key="1">
    <citation type="journal article" date="2011" name="Science">
        <title>The ecoresponsive genome of Daphnia pulex.</title>
        <authorList>
            <person name="Colbourne J.K."/>
            <person name="Pfrender M.E."/>
            <person name="Gilbert D."/>
            <person name="Thomas W.K."/>
            <person name="Tucker A."/>
            <person name="Oakley T.H."/>
            <person name="Tokishita S."/>
            <person name="Aerts A."/>
            <person name="Arnold G.J."/>
            <person name="Basu M.K."/>
            <person name="Bauer D.J."/>
            <person name="Caceres C.E."/>
            <person name="Carmel L."/>
            <person name="Casola C."/>
            <person name="Choi J.H."/>
            <person name="Detter J.C."/>
            <person name="Dong Q."/>
            <person name="Dusheyko S."/>
            <person name="Eads B.D."/>
            <person name="Frohlich T."/>
            <person name="Geiler-Samerotte K.A."/>
            <person name="Gerlach D."/>
            <person name="Hatcher P."/>
            <person name="Jogdeo S."/>
            <person name="Krijgsveld J."/>
            <person name="Kriventseva E.V."/>
            <person name="Kultz D."/>
            <person name="Laforsch C."/>
            <person name="Lindquist E."/>
            <person name="Lopez J."/>
            <person name="Manak J.R."/>
            <person name="Muller J."/>
            <person name="Pangilinan J."/>
            <person name="Patwardhan R.P."/>
            <person name="Pitluck S."/>
            <person name="Pritham E.J."/>
            <person name="Rechtsteiner A."/>
            <person name="Rho M."/>
            <person name="Rogozin I.B."/>
            <person name="Sakarya O."/>
            <person name="Salamov A."/>
            <person name="Schaack S."/>
            <person name="Shapiro H."/>
            <person name="Shiga Y."/>
            <person name="Skalitzky C."/>
            <person name="Smith Z."/>
            <person name="Souvorov A."/>
            <person name="Sung W."/>
            <person name="Tang Z."/>
            <person name="Tsuchiya D."/>
            <person name="Tu H."/>
            <person name="Vos H."/>
            <person name="Wang M."/>
            <person name="Wolf Y.I."/>
            <person name="Yamagata H."/>
            <person name="Yamada T."/>
            <person name="Ye Y."/>
            <person name="Shaw J.R."/>
            <person name="Andrews J."/>
            <person name="Crease T.J."/>
            <person name="Tang H."/>
            <person name="Lucas S.M."/>
            <person name="Robertson H.M."/>
            <person name="Bork P."/>
            <person name="Koonin E.V."/>
            <person name="Zdobnov E.M."/>
            <person name="Grigoriev I.V."/>
            <person name="Lynch M."/>
            <person name="Boore J.L."/>
        </authorList>
    </citation>
    <scope>NUCLEOTIDE SEQUENCE [LARGE SCALE GENOMIC DNA]</scope>
</reference>
<evidence type="ECO:0000256" key="15">
    <source>
        <dbReference type="SAM" id="Phobius"/>
    </source>
</evidence>
<keyword evidence="7 15" id="KW-1133">Transmembrane helix</keyword>
<evidence type="ECO:0000256" key="11">
    <source>
        <dbReference type="ARBA" id="ARBA00023209"/>
    </source>
</evidence>
<evidence type="ECO:0000313" key="16">
    <source>
        <dbReference type="EMBL" id="EFX88319.1"/>
    </source>
</evidence>
<proteinExistence type="inferred from homology"/>
<dbReference type="GO" id="GO:0008444">
    <property type="term" value="F:CDP-diacylglycerol-glycerol-3-phosphate 3-phosphatidyltransferase activity"/>
    <property type="evidence" value="ECO:0007669"/>
    <property type="project" value="InterPro"/>
</dbReference>
<evidence type="ECO:0000256" key="5">
    <source>
        <dbReference type="ARBA" id="ARBA00022692"/>
    </source>
</evidence>
<dbReference type="PhylomeDB" id="E9FX70"/>
<dbReference type="PANTHER" id="PTHR14269">
    <property type="entry name" value="CDP-DIACYLGLYCEROL--GLYCEROL-3-PHOSPHATE 3-PHOSPHATIDYLTRANSFERASE-RELATED"/>
    <property type="match status" value="1"/>
</dbReference>
<dbReference type="GO" id="GO:0043337">
    <property type="term" value="F:cardiolipin synthase (CMP-forming)"/>
    <property type="evidence" value="ECO:0000318"/>
    <property type="project" value="GO_Central"/>
</dbReference>
<dbReference type="eggNOG" id="KOG1617">
    <property type="taxonomic scope" value="Eukaryota"/>
</dbReference>
<evidence type="ECO:0000256" key="8">
    <source>
        <dbReference type="ARBA" id="ARBA00023098"/>
    </source>
</evidence>
<keyword evidence="9" id="KW-0496">Mitochondrion</keyword>
<keyword evidence="8" id="KW-0443">Lipid metabolism</keyword>